<keyword evidence="1" id="KW-0175">Coiled coil</keyword>
<accession>I7ZAJ4</accession>
<proteinExistence type="predicted"/>
<gene>
    <name evidence="3" type="ORF">WQQ_24660</name>
</gene>
<evidence type="ECO:0000256" key="2">
    <source>
        <dbReference type="SAM" id="SignalP"/>
    </source>
</evidence>
<keyword evidence="4" id="KW-1185">Reference proteome</keyword>
<dbReference type="InterPro" id="IPR011990">
    <property type="entry name" value="TPR-like_helical_dom_sf"/>
</dbReference>
<evidence type="ECO:0008006" key="5">
    <source>
        <dbReference type="Google" id="ProtNLM"/>
    </source>
</evidence>
<reference evidence="3 4" key="1">
    <citation type="journal article" date="2012" name="J. Bacteriol.">
        <title>Genome Sequence of n-Alkane-Degrading Hydrocarboniphaga effusa Strain AP103T (ATCC BAA-332T).</title>
        <authorList>
            <person name="Chang H.K."/>
            <person name="Zylstra G.J."/>
            <person name="Chae J.C."/>
        </authorList>
    </citation>
    <scope>NUCLEOTIDE SEQUENCE [LARGE SCALE GENOMIC DNA]</scope>
    <source>
        <strain evidence="3 4">AP103</strain>
    </source>
</reference>
<dbReference type="SUPFAM" id="SSF48452">
    <property type="entry name" value="TPR-like"/>
    <property type="match status" value="1"/>
</dbReference>
<name>I7ZAJ4_9GAMM</name>
<dbReference type="Proteomes" id="UP000003704">
    <property type="component" value="Unassembled WGS sequence"/>
</dbReference>
<dbReference type="STRING" id="1172194.WQQ_24660"/>
<dbReference type="Gene3D" id="1.25.40.10">
    <property type="entry name" value="Tetratricopeptide repeat domain"/>
    <property type="match status" value="2"/>
</dbReference>
<protein>
    <recommendedName>
        <fullName evidence="5">Tetratricopeptide repeat protein</fullName>
    </recommendedName>
</protein>
<dbReference type="RefSeq" id="WP_007185409.1">
    <property type="nucleotide sequence ID" value="NZ_AKGD01000002.1"/>
</dbReference>
<dbReference type="EMBL" id="AKGD01000002">
    <property type="protein sequence ID" value="EIT68884.1"/>
    <property type="molecule type" value="Genomic_DNA"/>
</dbReference>
<dbReference type="Pfam" id="PF13432">
    <property type="entry name" value="TPR_16"/>
    <property type="match status" value="2"/>
</dbReference>
<evidence type="ECO:0000256" key="1">
    <source>
        <dbReference type="SAM" id="Coils"/>
    </source>
</evidence>
<feature type="signal peptide" evidence="2">
    <location>
        <begin position="1"/>
        <end position="20"/>
    </location>
</feature>
<organism evidence="3 4">
    <name type="scientific">Hydrocarboniphaga effusa AP103</name>
    <dbReference type="NCBI Taxonomy" id="1172194"/>
    <lineage>
        <taxon>Bacteria</taxon>
        <taxon>Pseudomonadati</taxon>
        <taxon>Pseudomonadota</taxon>
        <taxon>Gammaproteobacteria</taxon>
        <taxon>Nevskiales</taxon>
        <taxon>Nevskiaceae</taxon>
        <taxon>Hydrocarboniphaga</taxon>
    </lineage>
</organism>
<dbReference type="OrthoDB" id="6072288at2"/>
<evidence type="ECO:0000313" key="3">
    <source>
        <dbReference type="EMBL" id="EIT68884.1"/>
    </source>
</evidence>
<comment type="caution">
    <text evidence="3">The sequence shown here is derived from an EMBL/GenBank/DDBJ whole genome shotgun (WGS) entry which is preliminary data.</text>
</comment>
<dbReference type="AlphaFoldDB" id="I7ZAJ4"/>
<feature type="chain" id="PRO_5003713066" description="Tetratricopeptide repeat protein" evidence="2">
    <location>
        <begin position="21"/>
        <end position="489"/>
    </location>
</feature>
<keyword evidence="2" id="KW-0732">Signal</keyword>
<feature type="coiled-coil region" evidence="1">
    <location>
        <begin position="448"/>
        <end position="475"/>
    </location>
</feature>
<evidence type="ECO:0000313" key="4">
    <source>
        <dbReference type="Proteomes" id="UP000003704"/>
    </source>
</evidence>
<sequence length="489" mass="53984">MRRLLAGTFASLAIAASAAAKPPPDAHPLQDLYYGDVLFHYFQGDEFDALARLLVARSEGRPQASGTEGELLMAGLLLSFDQSRDALASFERVLQTETRPDVRNPIWLTLARTLHQRGADAEALAALARIDAPLRGDLEADRQMLKAELLIDAGRFDEAARLLQDWRGSRDWMSYARYNLGVALIRANRIDEGAAQLDQIDHSGLRAAEQLDLRDRANTALGYTYLQAQRWEDARNTLRRVRLEGESTSKALLGLGWAEAGLGQDRDALVPWMELASRDGGDVAVQESLLAVPYAMARAGSPSAAAVEYQKAVDRYEQESQRLGGLANAIRQPAYVDRLVDGLVAQLASEDGTPKRDDGRPIAPLQQIPDAPEYRGFSELIASNGFQAGLRNARQLVFLKSRLADWSGRVSELSAQAPSSDWAGASARVSRLREASERLLDRQRQALQNVLLREIEQRQQRLRAYQAEARFAQAKLLDRSAIAPPKAPK</sequence>